<keyword evidence="2" id="KW-0808">Transferase</keyword>
<feature type="domain" description="Glycosyl transferase family 1" evidence="1">
    <location>
        <begin position="170"/>
        <end position="357"/>
    </location>
</feature>
<dbReference type="EC" id="2.4.-.-" evidence="2"/>
<proteinExistence type="predicted"/>
<dbReference type="GO" id="GO:0016757">
    <property type="term" value="F:glycosyltransferase activity"/>
    <property type="evidence" value="ECO:0007669"/>
    <property type="project" value="UniProtKB-KW"/>
</dbReference>
<dbReference type="Pfam" id="PF00534">
    <property type="entry name" value="Glycos_transf_1"/>
    <property type="match status" value="1"/>
</dbReference>
<dbReference type="PANTHER" id="PTHR46656">
    <property type="entry name" value="PUTATIVE-RELATED"/>
    <property type="match status" value="1"/>
</dbReference>
<accession>A0ABY5ARP8</accession>
<evidence type="ECO:0000313" key="2">
    <source>
        <dbReference type="EMBL" id="USR91576.1"/>
    </source>
</evidence>
<dbReference type="SUPFAM" id="SSF53756">
    <property type="entry name" value="UDP-Glycosyltransferase/glycogen phosphorylase"/>
    <property type="match status" value="1"/>
</dbReference>
<keyword evidence="3" id="KW-1185">Reference proteome</keyword>
<evidence type="ECO:0000313" key="3">
    <source>
        <dbReference type="Proteomes" id="UP001056708"/>
    </source>
</evidence>
<keyword evidence="2" id="KW-0328">Glycosyltransferase</keyword>
<dbReference type="EMBL" id="CP098611">
    <property type="protein sequence ID" value="USR91576.1"/>
    <property type="molecule type" value="Genomic_DNA"/>
</dbReference>
<dbReference type="Gene3D" id="3.40.50.2000">
    <property type="entry name" value="Glycogen Phosphorylase B"/>
    <property type="match status" value="1"/>
</dbReference>
<organism evidence="2 3">
    <name type="scientific">Phormidium yuhuli AB48</name>
    <dbReference type="NCBI Taxonomy" id="2940671"/>
    <lineage>
        <taxon>Bacteria</taxon>
        <taxon>Bacillati</taxon>
        <taxon>Cyanobacteriota</taxon>
        <taxon>Cyanophyceae</taxon>
        <taxon>Oscillatoriophycideae</taxon>
        <taxon>Oscillatoriales</taxon>
        <taxon>Oscillatoriaceae</taxon>
        <taxon>Phormidium</taxon>
        <taxon>Phormidium yuhuli</taxon>
    </lineage>
</organism>
<sequence length="394" mass="44207">MRLIVEGWRFISQSYAVVNQFQLLELLNRPDVQLYHREMPYLLDWQAATGLLSPEEEARLRAIPEPPDSLQSEAVLRMHMPFDFSPSNHSRHLVVFGLTEYGKVHNAMVQCMGVQDFGQAHRQSEATILTASNWSRQGFINSGADGNRIRVVPLGVNPQICYPLAGEERQALRRHLGIGDEFVFLNVSSQHPRKGIRPLLKAFAQVVLRHPQARLVLKGTTGLYGSQTYVQSALNEVLAPQERDRVLGKLAYIGQDLSFAEVVQLYQGADAYISPYLAEGFNLPVLEAIACGTPVICTAGGPTDDFTQSSFAIRVEAEQIWQEICGEQRLLLSPSIEALVAAMERVIDDQDFRNHANRLGPQFVQNNYTWSKTVDHLVNVLWSSMEHFSDVVPV</sequence>
<dbReference type="InterPro" id="IPR001296">
    <property type="entry name" value="Glyco_trans_1"/>
</dbReference>
<dbReference type="Proteomes" id="UP001056708">
    <property type="component" value="Chromosome"/>
</dbReference>
<protein>
    <submittedName>
        <fullName evidence="2">Glycosyltransferase</fullName>
        <ecNumber evidence="2">2.4.-.-</ecNumber>
    </submittedName>
</protein>
<dbReference type="RefSeq" id="WP_252663590.1">
    <property type="nucleotide sequence ID" value="NZ_CP098611.1"/>
</dbReference>
<evidence type="ECO:0000259" key="1">
    <source>
        <dbReference type="Pfam" id="PF00534"/>
    </source>
</evidence>
<dbReference type="PANTHER" id="PTHR46656:SF3">
    <property type="entry name" value="PUTATIVE-RELATED"/>
    <property type="match status" value="1"/>
</dbReference>
<name>A0ABY5ARP8_9CYAN</name>
<gene>
    <name evidence="2" type="ORF">NEA10_02265</name>
</gene>
<reference evidence="2" key="1">
    <citation type="submission" date="2022-06" db="EMBL/GenBank/DDBJ databases">
        <title>Genome sequence of Phormidium yuhuli AB48 isolated from an industrial photobioreactor environment.</title>
        <authorList>
            <person name="Qiu Y."/>
            <person name="Noonan A.J.C."/>
            <person name="Dofher K."/>
            <person name="Koch M."/>
            <person name="Kieft B."/>
            <person name="Lin X."/>
            <person name="Ziels R.M."/>
            <person name="Hallam S.J."/>
        </authorList>
    </citation>
    <scope>NUCLEOTIDE SEQUENCE</scope>
    <source>
        <strain evidence="2">AB48</strain>
    </source>
</reference>